<comment type="miscellaneous">
    <text evidence="7">The reaction mechanism probably proceeds via the activation of Pup by phosphorylation of its C-terminal glutamate, which is then subject to nucleophilic attack by the substrate lysine, resulting in an isopeptide bond and the release of phosphate as a good leaving group.</text>
</comment>
<evidence type="ECO:0000256" key="8">
    <source>
        <dbReference type="NCBIfam" id="TIGR03686"/>
    </source>
</evidence>
<keyword evidence="10" id="KW-1185">Reference proteome</keyword>
<dbReference type="GO" id="GO:0010498">
    <property type="term" value="P:proteasomal protein catabolic process"/>
    <property type="evidence" value="ECO:0007669"/>
    <property type="project" value="UniProtKB-UniRule"/>
</dbReference>
<dbReference type="OrthoDB" id="9760627at2"/>
<comment type="function">
    <text evidence="7">Catalyzes the covalent attachment of the prokaryotic ubiquitin-like protein modifier Pup to the proteasomal substrate proteins, thereby targeting them for proteasomal degradation. This tagging system is termed pupylation. The ligation reaction involves the side-chain carboxylate of the C-terminal glutamate of Pup and the side-chain amino group of a substrate lysine.</text>
</comment>
<dbReference type="GeneID" id="85165496"/>
<dbReference type="InterPro" id="IPR004347">
    <property type="entry name" value="Pup_ligase/deamidase"/>
</dbReference>
<dbReference type="PANTHER" id="PTHR42307">
    <property type="entry name" value="PUP DEAMIDASE/DEPUPYLASE"/>
    <property type="match status" value="1"/>
</dbReference>
<comment type="pathway">
    <text evidence="7">Protein degradation; proteasomal Pup-dependent pathway.</text>
</comment>
<feature type="binding site" evidence="7">
    <location>
        <position position="32"/>
    </location>
    <ligand>
        <name>Mg(2+)</name>
        <dbReference type="ChEBI" id="CHEBI:18420"/>
    </ligand>
</feature>
<evidence type="ECO:0000256" key="1">
    <source>
        <dbReference type="ARBA" id="ARBA00022598"/>
    </source>
</evidence>
<feature type="binding site" evidence="7">
    <location>
        <position position="88"/>
    </location>
    <ligand>
        <name>ATP</name>
        <dbReference type="ChEBI" id="CHEBI:30616"/>
    </ligand>
</feature>
<keyword evidence="5 7" id="KW-0067">ATP-binding</keyword>
<dbReference type="GO" id="GO:0005524">
    <property type="term" value="F:ATP binding"/>
    <property type="evidence" value="ECO:0007669"/>
    <property type="project" value="UniProtKB-UniRule"/>
</dbReference>
<keyword evidence="2 7" id="KW-0479">Metal-binding</keyword>
<evidence type="ECO:0000256" key="6">
    <source>
        <dbReference type="ARBA" id="ARBA00022842"/>
    </source>
</evidence>
<dbReference type="Pfam" id="PF03136">
    <property type="entry name" value="Pup_ligase"/>
    <property type="match status" value="1"/>
</dbReference>
<keyword evidence="6 7" id="KW-0460">Magnesium</keyword>
<dbReference type="HAMAP" id="MF_02111">
    <property type="entry name" value="Pup_ligase"/>
    <property type="match status" value="1"/>
</dbReference>
<dbReference type="GO" id="GO:0000287">
    <property type="term" value="F:magnesium ion binding"/>
    <property type="evidence" value="ECO:0007669"/>
    <property type="project" value="UniProtKB-UniRule"/>
</dbReference>
<protein>
    <recommendedName>
        <fullName evidence="7 8">Pup--protein ligase</fullName>
        <ecNumber evidence="7 8">6.3.1.19</ecNumber>
    </recommendedName>
    <alternativeName>
        <fullName evidence="7">Proteasome accessory factor A</fullName>
    </alternativeName>
    <alternativeName>
        <fullName evidence="7">Pup-conjugating enzyme</fullName>
    </alternativeName>
</protein>
<feature type="binding site" evidence="7">
    <location>
        <position position="75"/>
    </location>
    <ligand>
        <name>ATP</name>
        <dbReference type="ChEBI" id="CHEBI:30616"/>
    </ligand>
</feature>
<dbReference type="InterPro" id="IPR022279">
    <property type="entry name" value="Pup_ligase"/>
</dbReference>
<dbReference type="AlphaFoldDB" id="A0A087DIN3"/>
<organism evidence="9 10">
    <name type="scientific">Bifidobacterium scardovii</name>
    <dbReference type="NCBI Taxonomy" id="158787"/>
    <lineage>
        <taxon>Bacteria</taxon>
        <taxon>Bacillati</taxon>
        <taxon>Actinomycetota</taxon>
        <taxon>Actinomycetes</taxon>
        <taxon>Bifidobacteriales</taxon>
        <taxon>Bifidobacteriaceae</taxon>
        <taxon>Bifidobacterium</taxon>
    </lineage>
</organism>
<feature type="binding site" evidence="7">
    <location>
        <position position="85"/>
    </location>
    <ligand>
        <name>Mg(2+)</name>
        <dbReference type="ChEBI" id="CHEBI:18420"/>
    </ligand>
</feature>
<dbReference type="GO" id="GO:0019787">
    <property type="term" value="F:ubiquitin-like protein transferase activity"/>
    <property type="evidence" value="ECO:0007669"/>
    <property type="project" value="UniProtKB-UniRule"/>
</dbReference>
<evidence type="ECO:0000256" key="4">
    <source>
        <dbReference type="ARBA" id="ARBA00022786"/>
    </source>
</evidence>
<keyword evidence="3 7" id="KW-0547">Nucleotide-binding</keyword>
<dbReference type="GO" id="GO:0016879">
    <property type="term" value="F:ligase activity, forming carbon-nitrogen bonds"/>
    <property type="evidence" value="ECO:0007669"/>
    <property type="project" value="UniProtKB-UniRule"/>
</dbReference>
<dbReference type="eggNOG" id="COG0638">
    <property type="taxonomic scope" value="Bacteria"/>
</dbReference>
<dbReference type="STRING" id="158787.BSCA_1346"/>
<dbReference type="GO" id="GO:0070490">
    <property type="term" value="P:protein pupylation"/>
    <property type="evidence" value="ECO:0007669"/>
    <property type="project" value="UniProtKB-UniRule"/>
</dbReference>
<evidence type="ECO:0000256" key="5">
    <source>
        <dbReference type="ARBA" id="ARBA00022840"/>
    </source>
</evidence>
<feature type="active site" description="Proton acceptor" evidence="7">
    <location>
        <position position="79"/>
    </location>
</feature>
<dbReference type="GO" id="GO:0000502">
    <property type="term" value="C:proteasome complex"/>
    <property type="evidence" value="ECO:0007669"/>
    <property type="project" value="UniProtKB-KW"/>
</dbReference>
<evidence type="ECO:0000256" key="2">
    <source>
        <dbReference type="ARBA" id="ARBA00022723"/>
    </source>
</evidence>
<dbReference type="GO" id="GO:0019941">
    <property type="term" value="P:modification-dependent protein catabolic process"/>
    <property type="evidence" value="ECO:0007669"/>
    <property type="project" value="UniProtKB-UniRule"/>
</dbReference>
<comment type="pathway">
    <text evidence="7">Protein modification; protein pupylation.</text>
</comment>
<name>A0A087DIN3_9BIFI</name>
<evidence type="ECO:0000313" key="9">
    <source>
        <dbReference type="EMBL" id="KFI95383.1"/>
    </source>
</evidence>
<feature type="binding site" evidence="7">
    <location>
        <position position="77"/>
    </location>
    <ligand>
        <name>Mg(2+)</name>
        <dbReference type="ChEBI" id="CHEBI:18420"/>
    </ligand>
</feature>
<comment type="similarity">
    <text evidence="7">Belongs to the Pup ligase/Pup deamidase family. Pup-conjugating enzyme subfamily.</text>
</comment>
<comment type="catalytic activity">
    <reaction evidence="7">
        <text>ATP + [prokaryotic ubiquitin-like protein]-L-glutamate + [protein]-L-lysine = ADP + phosphate + N(6)-([prokaryotic ubiquitin-like protein]-gamma-L-glutamyl)-[protein]-L-lysine.</text>
        <dbReference type="EC" id="6.3.1.19"/>
    </reaction>
</comment>
<keyword evidence="9" id="KW-0647">Proteasome</keyword>
<reference evidence="9 10" key="1">
    <citation type="submission" date="2014-03" db="EMBL/GenBank/DDBJ databases">
        <title>Genomics of Bifidobacteria.</title>
        <authorList>
            <person name="Ventura M."/>
            <person name="Milani C."/>
            <person name="Lugli G.A."/>
        </authorList>
    </citation>
    <scope>NUCLEOTIDE SEQUENCE [LARGE SCALE GENOMIC DNA]</scope>
    <source>
        <strain evidence="9 10">LMG 21589</strain>
    </source>
</reference>
<dbReference type="RefSeq" id="WP_033519218.1">
    <property type="nucleotide sequence ID" value="NZ_CAUPKV010000001.1"/>
</dbReference>
<dbReference type="EC" id="6.3.1.19" evidence="7 8"/>
<dbReference type="NCBIfam" id="TIGR03686">
    <property type="entry name" value="pupylate_PafA"/>
    <property type="match status" value="1"/>
</dbReference>
<accession>A0A087DIN3</accession>
<keyword evidence="1 7" id="KW-0436">Ligase</keyword>
<dbReference type="UniPathway" id="UPA00998"/>
<sequence>MPQLRDSANSGAAARVQRSPQFEGFARIFGVETEYGVAVTGADRPVEAGQTAMMMFQPIVSRARSTNTYLSNGSRLYLDVGSHPEYATAEARDPHGTLAQDLAGERIMARLALQAQQRLQATRGERVRVHMFKNNADSAGHSFGCHENYLVRRFVSLEQVEHELLPFLITRQLYTGAGRVTDEGFEITQRADYLDEAVSSATTRSRPMVNTRDEPHADPEEFRRLHVIIGDSNRSQWATWMKLAVTHLVLCVIEECARLGVASGFEACALADPGESNRAVSRDLTGRSARLALADPDAYRAVGRTLSGGCAGSSQAACEPTMLDIQYRYLSIVERFMRDHEQALAVALPSTGVGRILGEWRAVLDAVRAGEIESLSDRVDWVAKMRLFEALHARRGGVSQAKLEQLDMDYHDIANGSLYESLLRRGALRRLVDEDEIERAMTEAPHDTRAALRGAFVAAALRSGAQFSCDWTRLVLTNPEHREAVLLDPFNATPTADCQSLMRALE</sequence>
<dbReference type="Proteomes" id="UP000029033">
    <property type="component" value="Unassembled WGS sequence"/>
</dbReference>
<evidence type="ECO:0000313" key="10">
    <source>
        <dbReference type="Proteomes" id="UP000029033"/>
    </source>
</evidence>
<comment type="caution">
    <text evidence="9">The sequence shown here is derived from an EMBL/GenBank/DDBJ whole genome shotgun (WGS) entry which is preliminary data.</text>
</comment>
<gene>
    <name evidence="7" type="primary">pafA</name>
    <name evidence="9" type="ORF">BSCA_1346</name>
</gene>
<evidence type="ECO:0000256" key="3">
    <source>
        <dbReference type="ARBA" id="ARBA00022741"/>
    </source>
</evidence>
<proteinExistence type="inferred from homology"/>
<dbReference type="EMBL" id="JGZO01000003">
    <property type="protein sequence ID" value="KFI95383.1"/>
    <property type="molecule type" value="Genomic_DNA"/>
</dbReference>
<keyword evidence="4 7" id="KW-0833">Ubl conjugation pathway</keyword>
<evidence type="ECO:0000256" key="7">
    <source>
        <dbReference type="HAMAP-Rule" id="MF_02111"/>
    </source>
</evidence>
<feature type="binding site" evidence="7">
    <location>
        <position position="471"/>
    </location>
    <ligand>
        <name>ATP</name>
        <dbReference type="ChEBI" id="CHEBI:30616"/>
    </ligand>
</feature>
<dbReference type="UniPathway" id="UPA00997"/>
<dbReference type="PANTHER" id="PTHR42307:SF3">
    <property type="entry name" value="PUP--PROTEIN LIGASE"/>
    <property type="match status" value="1"/>
</dbReference>